<dbReference type="InterPro" id="IPR036640">
    <property type="entry name" value="ABC1_TM_sf"/>
</dbReference>
<proteinExistence type="predicted"/>
<dbReference type="SUPFAM" id="SSF90123">
    <property type="entry name" value="ABC transporter transmembrane region"/>
    <property type="match status" value="1"/>
</dbReference>
<dbReference type="EMBL" id="JACLAW010000004">
    <property type="protein sequence ID" value="MBC2665278.1"/>
    <property type="molecule type" value="Genomic_DNA"/>
</dbReference>
<dbReference type="SMART" id="SM00382">
    <property type="entry name" value="AAA"/>
    <property type="match status" value="1"/>
</dbReference>
<evidence type="ECO:0000256" key="8">
    <source>
        <dbReference type="ARBA" id="ARBA00023136"/>
    </source>
</evidence>
<feature type="transmembrane region" description="Helical" evidence="9">
    <location>
        <begin position="157"/>
        <end position="179"/>
    </location>
</feature>
<dbReference type="Pfam" id="PF00664">
    <property type="entry name" value="ABC_membrane"/>
    <property type="match status" value="1"/>
</dbReference>
<dbReference type="InterPro" id="IPR003593">
    <property type="entry name" value="AAA+_ATPase"/>
</dbReference>
<evidence type="ECO:0000256" key="7">
    <source>
        <dbReference type="ARBA" id="ARBA00022989"/>
    </source>
</evidence>
<dbReference type="PANTHER" id="PTHR43394:SF1">
    <property type="entry name" value="ATP-BINDING CASSETTE SUB-FAMILY B MEMBER 10, MITOCHONDRIAL"/>
    <property type="match status" value="1"/>
</dbReference>
<dbReference type="InterPro" id="IPR027417">
    <property type="entry name" value="P-loop_NTPase"/>
</dbReference>
<accession>A0A7X1KLG4</accession>
<keyword evidence="2" id="KW-0813">Transport</keyword>
<dbReference type="PROSITE" id="PS50893">
    <property type="entry name" value="ABC_TRANSPORTER_2"/>
    <property type="match status" value="1"/>
</dbReference>
<dbReference type="PANTHER" id="PTHR43394">
    <property type="entry name" value="ATP-DEPENDENT PERMEASE MDL1, MITOCHONDRIAL"/>
    <property type="match status" value="1"/>
</dbReference>
<dbReference type="Gene3D" id="1.20.1560.10">
    <property type="entry name" value="ABC transporter type 1, transmembrane domain"/>
    <property type="match status" value="1"/>
</dbReference>
<dbReference type="Gene3D" id="3.40.50.300">
    <property type="entry name" value="P-loop containing nucleotide triphosphate hydrolases"/>
    <property type="match status" value="1"/>
</dbReference>
<dbReference type="GO" id="GO:0015421">
    <property type="term" value="F:ABC-type oligopeptide transporter activity"/>
    <property type="evidence" value="ECO:0007669"/>
    <property type="project" value="TreeGrafter"/>
</dbReference>
<evidence type="ECO:0000256" key="3">
    <source>
        <dbReference type="ARBA" id="ARBA00022475"/>
    </source>
</evidence>
<feature type="transmembrane region" description="Helical" evidence="9">
    <location>
        <begin position="185"/>
        <end position="203"/>
    </location>
</feature>
<keyword evidence="5" id="KW-0547">Nucleotide-binding</keyword>
<keyword evidence="6 12" id="KW-0067">ATP-binding</keyword>
<protein>
    <submittedName>
        <fullName evidence="12">ATP-binding cassette domain-containing protein</fullName>
    </submittedName>
</protein>
<dbReference type="FunFam" id="3.40.50.300:FF:000299">
    <property type="entry name" value="ABC transporter ATP-binding protein/permease"/>
    <property type="match status" value="1"/>
</dbReference>
<keyword evidence="4 9" id="KW-0812">Transmembrane</keyword>
<name>A0A7X1KLG4_9SPHN</name>
<comment type="subcellular location">
    <subcellularLocation>
        <location evidence="1">Cell membrane</location>
        <topology evidence="1">Multi-pass membrane protein</topology>
    </subcellularLocation>
</comment>
<keyword evidence="3" id="KW-1003">Cell membrane</keyword>
<dbReference type="PROSITE" id="PS50929">
    <property type="entry name" value="ABC_TM1F"/>
    <property type="match status" value="1"/>
</dbReference>
<dbReference type="InterPro" id="IPR003439">
    <property type="entry name" value="ABC_transporter-like_ATP-bd"/>
</dbReference>
<feature type="domain" description="ABC transporter" evidence="10">
    <location>
        <begin position="362"/>
        <end position="597"/>
    </location>
</feature>
<evidence type="ECO:0000313" key="12">
    <source>
        <dbReference type="EMBL" id="MBC2665278.1"/>
    </source>
</evidence>
<keyword evidence="7 9" id="KW-1133">Transmembrane helix</keyword>
<feature type="transmembrane region" description="Helical" evidence="9">
    <location>
        <begin position="269"/>
        <end position="294"/>
    </location>
</feature>
<evidence type="ECO:0000313" key="13">
    <source>
        <dbReference type="Proteomes" id="UP000566813"/>
    </source>
</evidence>
<dbReference type="InterPro" id="IPR039421">
    <property type="entry name" value="Type_1_exporter"/>
</dbReference>
<feature type="domain" description="ABC transmembrane type-1" evidence="11">
    <location>
        <begin position="51"/>
        <end position="329"/>
    </location>
</feature>
<evidence type="ECO:0000256" key="6">
    <source>
        <dbReference type="ARBA" id="ARBA00022840"/>
    </source>
</evidence>
<feature type="transmembrane region" description="Helical" evidence="9">
    <location>
        <begin position="85"/>
        <end position="102"/>
    </location>
</feature>
<feature type="transmembrane region" description="Helical" evidence="9">
    <location>
        <begin position="51"/>
        <end position="73"/>
    </location>
</feature>
<organism evidence="12 13">
    <name type="scientific">Novosphingobium flavum</name>
    <dbReference type="NCBI Taxonomy" id="1778672"/>
    <lineage>
        <taxon>Bacteria</taxon>
        <taxon>Pseudomonadati</taxon>
        <taxon>Pseudomonadota</taxon>
        <taxon>Alphaproteobacteria</taxon>
        <taxon>Sphingomonadales</taxon>
        <taxon>Sphingomonadaceae</taxon>
        <taxon>Novosphingobium</taxon>
    </lineage>
</organism>
<dbReference type="GO" id="GO:0016887">
    <property type="term" value="F:ATP hydrolysis activity"/>
    <property type="evidence" value="ECO:0007669"/>
    <property type="project" value="InterPro"/>
</dbReference>
<evidence type="ECO:0000256" key="4">
    <source>
        <dbReference type="ARBA" id="ARBA00022692"/>
    </source>
</evidence>
<dbReference type="Proteomes" id="UP000566813">
    <property type="component" value="Unassembled WGS sequence"/>
</dbReference>
<dbReference type="SUPFAM" id="SSF52540">
    <property type="entry name" value="P-loop containing nucleoside triphosphate hydrolases"/>
    <property type="match status" value="1"/>
</dbReference>
<dbReference type="Pfam" id="PF00005">
    <property type="entry name" value="ABC_tran"/>
    <property type="match status" value="1"/>
</dbReference>
<dbReference type="CDD" id="cd18587">
    <property type="entry name" value="ABC_6TM_LapB_like"/>
    <property type="match status" value="1"/>
</dbReference>
<dbReference type="InterPro" id="IPR011527">
    <property type="entry name" value="ABC1_TM_dom"/>
</dbReference>
<dbReference type="AlphaFoldDB" id="A0A7X1KLG4"/>
<dbReference type="GO" id="GO:0005524">
    <property type="term" value="F:ATP binding"/>
    <property type="evidence" value="ECO:0007669"/>
    <property type="project" value="UniProtKB-KW"/>
</dbReference>
<sequence length="603" mass="64358">MVPSALPGGPGGRDAGKGGKVAVNEVELPKGRIADWLAGPLRANRSIYVKVALAAALINLFALITALFTMTVYDRVVPNNATDSLVGLTIGLVLILLFDFVLKLLRAYFVDVAGARIDRDIGRAIFNQILNMRMDLRRHSTGGLSALVREIETLRDFFASATITALVDLPFIVITLSVIALIGGWIVFVPMMMVPLVAAGALLSQPLMRRLSAQTLGEALGKQSVLVETIGSLETVKSANAGPILSGRWDAAVSRHASSSLRQRVISTISINIAGTAQTMAYTGVVIYGVFAIAEQRLTMGGVIACSILAGRVVAPLGTIAHLLTRLHAARTAYQQIDRFMSQPVEGPAGIGLGVGNCDGGIEFREVDFRYPDAAELALTRVSFKIEPGEHVALIGPIGSGKSTIARLAIGLFPPSSGLVLVDGTDIRQLAPGALRAKTGALFQDNALLTGTLRDNILLGRENVDDEEMIRAATISLAHDFISKLPHGYELGLSDRGEGLSGGQKQSIAMARALVGRPPIIILDEPTSSVDTETEQRLINNLREEFEGRTLILITHRPSLLRLVDRIIMLSAGRVVMDGTPQSIRDRVADIRTASRKSDGRAA</sequence>
<evidence type="ECO:0000256" key="5">
    <source>
        <dbReference type="ARBA" id="ARBA00022741"/>
    </source>
</evidence>
<comment type="caution">
    <text evidence="12">The sequence shown here is derived from an EMBL/GenBank/DDBJ whole genome shotgun (WGS) entry which is preliminary data.</text>
</comment>
<evidence type="ECO:0000259" key="10">
    <source>
        <dbReference type="PROSITE" id="PS50893"/>
    </source>
</evidence>
<evidence type="ECO:0000259" key="11">
    <source>
        <dbReference type="PROSITE" id="PS50929"/>
    </source>
</evidence>
<evidence type="ECO:0000256" key="1">
    <source>
        <dbReference type="ARBA" id="ARBA00004651"/>
    </source>
</evidence>
<gene>
    <name evidence="12" type="ORF">H7F51_07085</name>
</gene>
<evidence type="ECO:0000256" key="2">
    <source>
        <dbReference type="ARBA" id="ARBA00022448"/>
    </source>
</evidence>
<keyword evidence="8 9" id="KW-0472">Membrane</keyword>
<dbReference type="GO" id="GO:0005886">
    <property type="term" value="C:plasma membrane"/>
    <property type="evidence" value="ECO:0007669"/>
    <property type="project" value="UniProtKB-SubCell"/>
</dbReference>
<keyword evidence="13" id="KW-1185">Reference proteome</keyword>
<reference evidence="12 13" key="1">
    <citation type="submission" date="2020-08" db="EMBL/GenBank/DDBJ databases">
        <title>The genome sequence of type strain Novosphingobium flavum NBRC 111647.</title>
        <authorList>
            <person name="Liu Y."/>
        </authorList>
    </citation>
    <scope>NUCLEOTIDE SEQUENCE [LARGE SCALE GENOMIC DNA]</scope>
    <source>
        <strain evidence="12 13">NBRC 111647</strain>
    </source>
</reference>
<evidence type="ECO:0000256" key="9">
    <source>
        <dbReference type="SAM" id="Phobius"/>
    </source>
</evidence>